<organism evidence="2 3">
    <name type="scientific">Aurantiacibacter flavus</name>
    <dbReference type="NCBI Taxonomy" id="3145232"/>
    <lineage>
        <taxon>Bacteria</taxon>
        <taxon>Pseudomonadati</taxon>
        <taxon>Pseudomonadota</taxon>
        <taxon>Alphaproteobacteria</taxon>
        <taxon>Sphingomonadales</taxon>
        <taxon>Erythrobacteraceae</taxon>
        <taxon>Aurantiacibacter</taxon>
    </lineage>
</organism>
<sequence length="60" mass="6014">MAKAGGSMAGLATTAAADSIGTHTVMPERVSGLVSRVQDYFLPVLIILWALGSAAIAALA</sequence>
<feature type="transmembrane region" description="Helical" evidence="1">
    <location>
        <begin position="40"/>
        <end position="59"/>
    </location>
</feature>
<gene>
    <name evidence="2" type="ORF">ABDJ38_01180</name>
</gene>
<evidence type="ECO:0008006" key="4">
    <source>
        <dbReference type="Google" id="ProtNLM"/>
    </source>
</evidence>
<accession>A0ABV0CSD6</accession>
<reference evidence="2 3" key="1">
    <citation type="submission" date="2024-05" db="EMBL/GenBank/DDBJ databases">
        <authorList>
            <person name="Park S."/>
        </authorList>
    </citation>
    <scope>NUCLEOTIDE SEQUENCE [LARGE SCALE GENOMIC DNA]</scope>
    <source>
        <strain evidence="2 3">DGU5</strain>
    </source>
</reference>
<keyword evidence="1" id="KW-1133">Transmembrane helix</keyword>
<keyword evidence="1" id="KW-0472">Membrane</keyword>
<comment type="caution">
    <text evidence="2">The sequence shown here is derived from an EMBL/GenBank/DDBJ whole genome shotgun (WGS) entry which is preliminary data.</text>
</comment>
<keyword evidence="1" id="KW-0812">Transmembrane</keyword>
<evidence type="ECO:0000313" key="2">
    <source>
        <dbReference type="EMBL" id="MEN7535785.1"/>
    </source>
</evidence>
<proteinExistence type="predicted"/>
<keyword evidence="3" id="KW-1185">Reference proteome</keyword>
<evidence type="ECO:0000313" key="3">
    <source>
        <dbReference type="Proteomes" id="UP001484535"/>
    </source>
</evidence>
<dbReference type="Proteomes" id="UP001484535">
    <property type="component" value="Unassembled WGS sequence"/>
</dbReference>
<dbReference type="EMBL" id="JBDLBR010000001">
    <property type="protein sequence ID" value="MEN7535785.1"/>
    <property type="molecule type" value="Genomic_DNA"/>
</dbReference>
<evidence type="ECO:0000256" key="1">
    <source>
        <dbReference type="SAM" id="Phobius"/>
    </source>
</evidence>
<protein>
    <recommendedName>
        <fullName evidence="4">L-lactate permease</fullName>
    </recommendedName>
</protein>
<name>A0ABV0CSD6_9SPHN</name>
<dbReference type="RefSeq" id="WP_346783246.1">
    <property type="nucleotide sequence ID" value="NZ_JBDLBR010000001.1"/>
</dbReference>